<feature type="transmembrane region" description="Helical" evidence="2">
    <location>
        <begin position="525"/>
        <end position="546"/>
    </location>
</feature>
<dbReference type="SUPFAM" id="SSF56300">
    <property type="entry name" value="Metallo-dependent phosphatases"/>
    <property type="match status" value="1"/>
</dbReference>
<dbReference type="InterPro" id="IPR029052">
    <property type="entry name" value="Metallo-depent_PP-like"/>
</dbReference>
<feature type="transmembrane region" description="Helical" evidence="2">
    <location>
        <begin position="704"/>
        <end position="721"/>
    </location>
</feature>
<evidence type="ECO:0000259" key="5">
    <source>
        <dbReference type="Pfam" id="PF24384"/>
    </source>
</evidence>
<evidence type="ECO:0008006" key="9">
    <source>
        <dbReference type="Google" id="ProtNLM"/>
    </source>
</evidence>
<keyword evidence="2" id="KW-1133">Transmembrane helix</keyword>
<organism evidence="7 8">
    <name type="scientific">Castanea mollissima</name>
    <name type="common">Chinese chestnut</name>
    <dbReference type="NCBI Taxonomy" id="60419"/>
    <lineage>
        <taxon>Eukaryota</taxon>
        <taxon>Viridiplantae</taxon>
        <taxon>Streptophyta</taxon>
        <taxon>Embryophyta</taxon>
        <taxon>Tracheophyta</taxon>
        <taxon>Spermatophyta</taxon>
        <taxon>Magnoliopsida</taxon>
        <taxon>eudicotyledons</taxon>
        <taxon>Gunneridae</taxon>
        <taxon>Pentapetalae</taxon>
        <taxon>rosids</taxon>
        <taxon>fabids</taxon>
        <taxon>Fagales</taxon>
        <taxon>Fagaceae</taxon>
        <taxon>Castanea</taxon>
    </lineage>
</organism>
<feature type="transmembrane region" description="Helical" evidence="2">
    <location>
        <begin position="578"/>
        <end position="596"/>
    </location>
</feature>
<dbReference type="PANTHER" id="PTHR14795">
    <property type="entry name" value="HELICASE RELATED"/>
    <property type="match status" value="1"/>
</dbReference>
<dbReference type="Gene3D" id="3.60.21.10">
    <property type="match status" value="1"/>
</dbReference>
<feature type="transmembrane region" description="Helical" evidence="2">
    <location>
        <begin position="634"/>
        <end position="658"/>
    </location>
</feature>
<reference evidence="7" key="1">
    <citation type="submission" date="2020-03" db="EMBL/GenBank/DDBJ databases">
        <title>Castanea mollissima Vanexum genome sequencing.</title>
        <authorList>
            <person name="Staton M."/>
        </authorList>
    </citation>
    <scope>NUCLEOTIDE SEQUENCE</scope>
    <source>
        <tissue evidence="7">Leaf</tissue>
    </source>
</reference>
<keyword evidence="8" id="KW-1185">Reference proteome</keyword>
<dbReference type="AlphaFoldDB" id="A0A8J4VW84"/>
<dbReference type="InterPro" id="IPR004843">
    <property type="entry name" value="Calcineurin-like_PHP"/>
</dbReference>
<feature type="signal peptide" evidence="3">
    <location>
        <begin position="1"/>
        <end position="19"/>
    </location>
</feature>
<comment type="caution">
    <text evidence="7">The sequence shown here is derived from an EMBL/GenBank/DDBJ whole genome shotgun (WGS) entry which is preliminary data.</text>
</comment>
<gene>
    <name evidence="7" type="ORF">CMV_002354</name>
</gene>
<feature type="domain" description="TMEM62 Ig-like" evidence="5">
    <location>
        <begin position="373"/>
        <end position="500"/>
    </location>
</feature>
<evidence type="ECO:0000256" key="2">
    <source>
        <dbReference type="SAM" id="Phobius"/>
    </source>
</evidence>
<dbReference type="InterPro" id="IPR056229">
    <property type="entry name" value="Ig_TMM62"/>
</dbReference>
<feature type="chain" id="PRO_5035242263" description="Calcineurin-like phosphoesterase domain-containing protein" evidence="3">
    <location>
        <begin position="20"/>
        <end position="760"/>
    </location>
</feature>
<dbReference type="Proteomes" id="UP000737018">
    <property type="component" value="Unassembled WGS sequence"/>
</dbReference>
<keyword evidence="2" id="KW-0472">Membrane</keyword>
<dbReference type="PANTHER" id="PTHR14795:SF0">
    <property type="entry name" value="TRANSMEMBRANE PROTEIN 62"/>
    <property type="match status" value="1"/>
</dbReference>
<evidence type="ECO:0000256" key="1">
    <source>
        <dbReference type="SAM" id="MobiDB-lite"/>
    </source>
</evidence>
<dbReference type="Pfam" id="PF24394">
    <property type="entry name" value="TMEM62_C"/>
    <property type="match status" value="1"/>
</dbReference>
<proteinExistence type="predicted"/>
<dbReference type="InterPro" id="IPR056230">
    <property type="entry name" value="TMEM62_C"/>
</dbReference>
<feature type="domain" description="TMEM62 C-terminal" evidence="6">
    <location>
        <begin position="524"/>
        <end position="740"/>
    </location>
</feature>
<feature type="compositionally biased region" description="Low complexity" evidence="1">
    <location>
        <begin position="46"/>
        <end position="58"/>
    </location>
</feature>
<dbReference type="Pfam" id="PF24384">
    <property type="entry name" value="Ig_TMM62"/>
    <property type="match status" value="1"/>
</dbReference>
<keyword evidence="3" id="KW-0732">Signal</keyword>
<dbReference type="GO" id="GO:0016787">
    <property type="term" value="F:hydrolase activity"/>
    <property type="evidence" value="ECO:0007669"/>
    <property type="project" value="InterPro"/>
</dbReference>
<evidence type="ECO:0000313" key="7">
    <source>
        <dbReference type="EMBL" id="KAF3974308.1"/>
    </source>
</evidence>
<evidence type="ECO:0000259" key="4">
    <source>
        <dbReference type="Pfam" id="PF00149"/>
    </source>
</evidence>
<dbReference type="EMBL" id="JRKL02000167">
    <property type="protein sequence ID" value="KAF3974308.1"/>
    <property type="molecule type" value="Genomic_DNA"/>
</dbReference>
<dbReference type="Pfam" id="PF00149">
    <property type="entry name" value="Metallophos"/>
    <property type="match status" value="1"/>
</dbReference>
<keyword evidence="2" id="KW-0812">Transmembrane</keyword>
<dbReference type="OrthoDB" id="27234at2759"/>
<name>A0A8J4VW84_9ROSI</name>
<accession>A0A8J4VW84</accession>
<feature type="domain" description="Calcineurin-like phosphoesterase" evidence="4">
    <location>
        <begin position="74"/>
        <end position="290"/>
    </location>
</feature>
<evidence type="ECO:0000313" key="8">
    <source>
        <dbReference type="Proteomes" id="UP000737018"/>
    </source>
</evidence>
<feature type="region of interest" description="Disordered" evidence="1">
    <location>
        <begin position="30"/>
        <end position="61"/>
    </location>
</feature>
<feature type="transmembrane region" description="Helical" evidence="2">
    <location>
        <begin position="736"/>
        <end position="755"/>
    </location>
</feature>
<evidence type="ECO:0000256" key="3">
    <source>
        <dbReference type="SAM" id="SignalP"/>
    </source>
</evidence>
<evidence type="ECO:0000259" key="6">
    <source>
        <dbReference type="Pfam" id="PF24394"/>
    </source>
</evidence>
<protein>
    <recommendedName>
        <fullName evidence="9">Calcineurin-like phosphoesterase domain-containing protein</fullName>
    </recommendedName>
</protein>
<sequence>MGTILTLVMLLCLCLTTNCHEAARIIEQQQQEQEEAERQGFSSKPNWNNNNNNNNNNNRRVIDVKGGPESVVWVVQLSDLHFSVHNPDRALDFNTIVGPALSMINPSLVLITGDLTDGKSKDLLTMKQIEEEWVEYQNTMEDVIKRSGLDKNIFFDLRGNHDNFGVPAVGGSFDFFSKYSINGQLGRHGSVNSVTLQTSERKHLFVGFDSTMSFGLRGPTNLFGHPTDQLLAELDLELSQWNSQSIKPVTKISFGHFPLSFSASANSGKSLKDIFLKHSLSAYLCGHLHTRFGKNLKRHHQSIHHFLSLPKLLQFNIHQMSSGSTVNCSFEAPPVEEFWEWEMGDWRKSRAMRILAIDRGHVSYIDIDFKSGTRNTIVLPTFPLDSRLMSTSSSRRMYECQIMLPSSYDSVRALLFSVSPIVSVMARVFDTLPGHLYLVWESSMTKVVENTTRGDLYTAPWNYKAFEDPSPDRYWLQIEVTDFLGRSTLTELRPFSVNGLSAKLSWTWREFSVMGCQWAALYNPVLWSTLYFIFFILLTPKALLIYSKKQHTFKTFIANKGFINGIAWVLQELCRVPILWYGMLGYLLHLIFLPWFSGQVFSDGKDREYMTYMGWVVKSSDGRGKHEYVGSPDIMVVVLPHLFFVVLPSILVIGFLAAERAIYREYFLSLSGKKEDDFDQGKMSFLLYGYQGIQNSKFSFGKRWIRKLLLVVCLAICWMHFKSCRALVKAYEMNPVIHFPGFSFSIPLLLAYAAYRSRNI</sequence>